<evidence type="ECO:0000256" key="1">
    <source>
        <dbReference type="ARBA" id="ARBA00004571"/>
    </source>
</evidence>
<accession>A0ABU4PQN9</accession>
<keyword evidence="2 11" id="KW-0813">Transport</keyword>
<evidence type="ECO:0000313" key="17">
    <source>
        <dbReference type="EMBL" id="MDX5985124.1"/>
    </source>
</evidence>
<evidence type="ECO:0000256" key="13">
    <source>
        <dbReference type="SAM" id="MobiDB-lite"/>
    </source>
</evidence>
<evidence type="ECO:0000256" key="11">
    <source>
        <dbReference type="PROSITE-ProRule" id="PRU01360"/>
    </source>
</evidence>
<dbReference type="PANTHER" id="PTHR32552:SF81">
    <property type="entry name" value="TONB-DEPENDENT OUTER MEMBRANE RECEPTOR"/>
    <property type="match status" value="1"/>
</dbReference>
<evidence type="ECO:0000256" key="7">
    <source>
        <dbReference type="ARBA" id="ARBA00023065"/>
    </source>
</evidence>
<feature type="compositionally biased region" description="Low complexity" evidence="13">
    <location>
        <begin position="30"/>
        <end position="43"/>
    </location>
</feature>
<keyword evidence="7" id="KW-0406">Ion transport</keyword>
<feature type="signal peptide" evidence="14">
    <location>
        <begin position="1"/>
        <end position="27"/>
    </location>
</feature>
<evidence type="ECO:0000256" key="8">
    <source>
        <dbReference type="ARBA" id="ARBA00023077"/>
    </source>
</evidence>
<gene>
    <name evidence="17" type="ORF">SIL82_12710</name>
</gene>
<evidence type="ECO:0000256" key="3">
    <source>
        <dbReference type="ARBA" id="ARBA00022452"/>
    </source>
</evidence>
<sequence length="834" mass="89359">MGTTVYLRTALLASASLAVLVAAPAFAQDSGPAAPQTTTAPAPEAQDVDQPTTANDIVITARRKDERLMDVPVVITALTNETVARYQSNDLTAIGNLTPTVIIGAYRANGGGSIAIRGISSPANQTGFEQAVSVAIDNIQTSNGQVARLGFFDVERVEVLKGPQALFFGKNNTAGVISIVSASPTKEFRGGATASYEFVGDEATVDAFVSGPVTPTLGFRVAVRYRNLDGWLRNTSTSIANPFYRPATGAPASVGTLPGTSNPRPGDDDFTGRVTLAFEPSNAFKATLRVLGTTQTDAGPGVSSQNIGPCTGPNPRVSGIADPTAECVIDNRTTSGDVPAAIRNTIRDEGLGLTSGGKLKAIVSGLNMQWKFGDLTLASNTGYNNLQYKYFAGFDQTTYSQLAQFEGQKSTEFSQELRLSSDFSGIFNFVVGGYYQRTTILDHYDTKLSDGAYNSAADRYTSFETFAHQLGKTYSAFAQAIFKFTPQLELAGGARYTREEKDFRKNNVYGVGTFLTAAQVYPGSDQVGYLKGSFRDNNVSPEVTLTWTPDSKHTLFVAYRTGFKSGGFGLTNPLQTTTRIGDVDFDSEKAKGFELGGRLIALDNRLNVSAAAFAYTFSNLQVNTYDPARIAYTINNAGAVRQRGFEVEFNFAAAREFSLHGALAYVNNKFRNFTGQCYSYAFPTGTVRATAVPPPNCSFVNTTALTLQQVYDGRAPARSPEWSGNAGFVGTLPLGDYKLELTGDAYYSGSYYAADTLAPPTLQPDFWRFNAGLTFSPTNGSWNVGVFGKNLTNKYYLLYAADRTGGAGVPGAIGEQRGVVARGREITVRVGFKL</sequence>
<feature type="chain" id="PRO_5046865803" evidence="14">
    <location>
        <begin position="28"/>
        <end position="834"/>
    </location>
</feature>
<protein>
    <submittedName>
        <fullName evidence="17">TonB-dependent receptor</fullName>
    </submittedName>
</protein>
<evidence type="ECO:0000256" key="4">
    <source>
        <dbReference type="ARBA" id="ARBA00022496"/>
    </source>
</evidence>
<evidence type="ECO:0000259" key="16">
    <source>
        <dbReference type="Pfam" id="PF07715"/>
    </source>
</evidence>
<keyword evidence="4" id="KW-0410">Iron transport</keyword>
<feature type="domain" description="TonB-dependent receptor plug" evidence="16">
    <location>
        <begin position="68"/>
        <end position="176"/>
    </location>
</feature>
<evidence type="ECO:0000256" key="14">
    <source>
        <dbReference type="SAM" id="SignalP"/>
    </source>
</evidence>
<feature type="region of interest" description="Disordered" evidence="13">
    <location>
        <begin position="30"/>
        <end position="53"/>
    </location>
</feature>
<keyword evidence="6" id="KW-0408">Iron</keyword>
<evidence type="ECO:0000256" key="12">
    <source>
        <dbReference type="RuleBase" id="RU003357"/>
    </source>
</evidence>
<dbReference type="InterPro" id="IPR039426">
    <property type="entry name" value="TonB-dep_rcpt-like"/>
</dbReference>
<comment type="similarity">
    <text evidence="11 12">Belongs to the TonB-dependent receptor family.</text>
</comment>
<dbReference type="InterPro" id="IPR036942">
    <property type="entry name" value="Beta-barrel_TonB_sf"/>
</dbReference>
<dbReference type="InterPro" id="IPR000531">
    <property type="entry name" value="Beta-barrel_TonB"/>
</dbReference>
<dbReference type="PROSITE" id="PS52016">
    <property type="entry name" value="TONB_DEPENDENT_REC_3"/>
    <property type="match status" value="1"/>
</dbReference>
<comment type="subcellular location">
    <subcellularLocation>
        <location evidence="1 11">Cell outer membrane</location>
        <topology evidence="1 11">Multi-pass membrane protein</topology>
    </subcellularLocation>
</comment>
<keyword evidence="18" id="KW-1185">Reference proteome</keyword>
<dbReference type="Pfam" id="PF00593">
    <property type="entry name" value="TonB_dep_Rec_b-barrel"/>
    <property type="match status" value="1"/>
</dbReference>
<keyword evidence="9 11" id="KW-0472">Membrane</keyword>
<proteinExistence type="inferred from homology"/>
<keyword evidence="8 12" id="KW-0798">TonB box</keyword>
<keyword evidence="10 11" id="KW-0998">Cell outer membrane</keyword>
<name>A0ABU4PQN9_9SPHN</name>
<dbReference type="Proteomes" id="UP001279660">
    <property type="component" value="Unassembled WGS sequence"/>
</dbReference>
<organism evidence="17 18">
    <name type="scientific">Sphingomonas echinoides</name>
    <dbReference type="NCBI Taxonomy" id="59803"/>
    <lineage>
        <taxon>Bacteria</taxon>
        <taxon>Pseudomonadati</taxon>
        <taxon>Pseudomonadota</taxon>
        <taxon>Alphaproteobacteria</taxon>
        <taxon>Sphingomonadales</taxon>
        <taxon>Sphingomonadaceae</taxon>
        <taxon>Sphingomonas</taxon>
    </lineage>
</organism>
<evidence type="ECO:0000313" key="18">
    <source>
        <dbReference type="Proteomes" id="UP001279660"/>
    </source>
</evidence>
<feature type="domain" description="TonB-dependent receptor-like beta-barrel" evidence="15">
    <location>
        <begin position="333"/>
        <end position="791"/>
    </location>
</feature>
<keyword evidence="5 11" id="KW-0812">Transmembrane</keyword>
<reference evidence="17 18" key="1">
    <citation type="submission" date="2023-11" db="EMBL/GenBank/DDBJ databases">
        <title>MicrobeMod: A computational toolkit for identifying prokaryotic methylation and restriction-modification with nanopore sequencing.</title>
        <authorList>
            <person name="Crits-Christoph A."/>
            <person name="Kang S.C."/>
            <person name="Lee H."/>
            <person name="Ostrov N."/>
        </authorList>
    </citation>
    <scope>NUCLEOTIDE SEQUENCE [LARGE SCALE GENOMIC DNA]</scope>
    <source>
        <strain evidence="17 18">ATCC 14820</strain>
    </source>
</reference>
<dbReference type="EMBL" id="JAWXXV010000001">
    <property type="protein sequence ID" value="MDX5985124.1"/>
    <property type="molecule type" value="Genomic_DNA"/>
</dbReference>
<dbReference type="Pfam" id="PF07715">
    <property type="entry name" value="Plug"/>
    <property type="match status" value="1"/>
</dbReference>
<evidence type="ECO:0000259" key="15">
    <source>
        <dbReference type="Pfam" id="PF00593"/>
    </source>
</evidence>
<dbReference type="PANTHER" id="PTHR32552">
    <property type="entry name" value="FERRICHROME IRON RECEPTOR-RELATED"/>
    <property type="match status" value="1"/>
</dbReference>
<dbReference type="InterPro" id="IPR012910">
    <property type="entry name" value="Plug_dom"/>
</dbReference>
<evidence type="ECO:0000256" key="9">
    <source>
        <dbReference type="ARBA" id="ARBA00023136"/>
    </source>
</evidence>
<keyword evidence="14" id="KW-0732">Signal</keyword>
<keyword evidence="3 11" id="KW-1134">Transmembrane beta strand</keyword>
<comment type="caution">
    <text evidence="17">The sequence shown here is derived from an EMBL/GenBank/DDBJ whole genome shotgun (WGS) entry which is preliminary data.</text>
</comment>
<dbReference type="Gene3D" id="2.40.170.20">
    <property type="entry name" value="TonB-dependent receptor, beta-barrel domain"/>
    <property type="match status" value="1"/>
</dbReference>
<keyword evidence="17" id="KW-0675">Receptor</keyword>
<evidence type="ECO:0000256" key="5">
    <source>
        <dbReference type="ARBA" id="ARBA00022692"/>
    </source>
</evidence>
<evidence type="ECO:0000256" key="2">
    <source>
        <dbReference type="ARBA" id="ARBA00022448"/>
    </source>
</evidence>
<evidence type="ECO:0000256" key="10">
    <source>
        <dbReference type="ARBA" id="ARBA00023237"/>
    </source>
</evidence>
<dbReference type="SUPFAM" id="SSF56935">
    <property type="entry name" value="Porins"/>
    <property type="match status" value="1"/>
</dbReference>
<evidence type="ECO:0000256" key="6">
    <source>
        <dbReference type="ARBA" id="ARBA00023004"/>
    </source>
</evidence>
<dbReference type="RefSeq" id="WP_211207091.1">
    <property type="nucleotide sequence ID" value="NZ_JAWXXV010000001.1"/>
</dbReference>